<name>A0A873WNC5_9CAUD</name>
<evidence type="ECO:0000313" key="1">
    <source>
        <dbReference type="EMBL" id="QPB09171.1"/>
    </source>
</evidence>
<dbReference type="Proteomes" id="UP000662782">
    <property type="component" value="Segment"/>
</dbReference>
<gene>
    <name evidence="1" type="ORF">CPT_Miami_076</name>
</gene>
<dbReference type="EMBL" id="MT701590">
    <property type="protein sequence ID" value="QPB09171.1"/>
    <property type="molecule type" value="Genomic_DNA"/>
</dbReference>
<reference evidence="1 2" key="1">
    <citation type="submission" date="2020-07" db="EMBL/GenBank/DDBJ databases">
        <title>Complete genome sequence of Klebsiella pneumoniae phage Miami.</title>
        <authorList>
            <person name="Mora D.A."/>
            <person name="Lessor L."/>
            <person name="Gill J."/>
            <person name="Liu M."/>
        </authorList>
    </citation>
    <scope>NUCLEOTIDE SEQUENCE [LARGE SCALE GENOMIC DNA]</scope>
</reference>
<organism evidence="1 2">
    <name type="scientific">Klebsiella phage Miami</name>
    <dbReference type="NCBI Taxonomy" id="2767581"/>
    <lineage>
        <taxon>Viruses</taxon>
        <taxon>Duplodnaviria</taxon>
        <taxon>Heunggongvirae</taxon>
        <taxon>Uroviricota</taxon>
        <taxon>Caudoviricetes</taxon>
        <taxon>Chimalliviridae</taxon>
        <taxon>Miamivirus</taxon>
        <taxon>Miamivirus miami</taxon>
    </lineage>
</organism>
<protein>
    <submittedName>
        <fullName evidence="1">Uncharacterized protein</fullName>
    </submittedName>
</protein>
<keyword evidence="2" id="KW-1185">Reference proteome</keyword>
<sequence length="297" mass="33269">MTKSCGKNVLSAKQVKKNLEHLHDTHLVKLGAVSDQLFSVQSLKASLSRLFEAGELGEVIADPDYFNDGVCLDRDTIEFKNLCGFMVSDCFFDLDDGFFHIGCKVRFLNSFNVRTEDEIEFIPRVLFDGQGRPKIVAFDVKIHPFIDAITEAVKSHSYGYTHVKNFLSQTDSNTHTLILGYFDKNKIAPIELERVLSRLSLSGAPIGEGSRPPTGRSKKRWRTVDHNNSLGRVISYAINDHSEDAYFVAGVIELNLNNPLVLETFKQGALTIAPRVSMNVDIFSSCTELICFDLIQE</sequence>
<accession>A0A873WNC5</accession>
<evidence type="ECO:0000313" key="2">
    <source>
        <dbReference type="Proteomes" id="UP000662782"/>
    </source>
</evidence>
<proteinExistence type="predicted"/>